<evidence type="ECO:0000313" key="2">
    <source>
        <dbReference type="EMBL" id="QCK15088.1"/>
    </source>
</evidence>
<reference evidence="2 3" key="1">
    <citation type="submission" date="2018-04" db="EMBL/GenBank/DDBJ databases">
        <title>Complete genome uncultured novel isolate.</title>
        <authorList>
            <person name="Merlino G."/>
        </authorList>
    </citation>
    <scope>NUCLEOTIDE SEQUENCE [LARGE SCALE GENOMIC DNA]</scope>
    <source>
        <strain evidence="3">R1DC9</strain>
    </source>
</reference>
<organism evidence="2 3">
    <name type="scientific">Mangrovivirga cuniculi</name>
    <dbReference type="NCBI Taxonomy" id="2715131"/>
    <lineage>
        <taxon>Bacteria</taxon>
        <taxon>Pseudomonadati</taxon>
        <taxon>Bacteroidota</taxon>
        <taxon>Cytophagia</taxon>
        <taxon>Cytophagales</taxon>
        <taxon>Mangrovivirgaceae</taxon>
        <taxon>Mangrovivirga</taxon>
    </lineage>
</organism>
<evidence type="ECO:0000313" key="3">
    <source>
        <dbReference type="Proteomes" id="UP000298616"/>
    </source>
</evidence>
<feature type="transmembrane region" description="Helical" evidence="1">
    <location>
        <begin position="45"/>
        <end position="63"/>
    </location>
</feature>
<dbReference type="KEGG" id="fpf:DCC35_10175"/>
<protein>
    <recommendedName>
        <fullName evidence="4">Phosphoribosylaminoimidazolesuccinocarboxamide synthase</fullName>
    </recommendedName>
</protein>
<accession>A0A4D7K6S1</accession>
<feature type="transmembrane region" description="Helical" evidence="1">
    <location>
        <begin position="69"/>
        <end position="90"/>
    </location>
</feature>
<keyword evidence="1" id="KW-0812">Transmembrane</keyword>
<evidence type="ECO:0000256" key="1">
    <source>
        <dbReference type="SAM" id="Phobius"/>
    </source>
</evidence>
<name>A0A4D7K6S1_9BACT</name>
<keyword evidence="3" id="KW-1185">Reference proteome</keyword>
<dbReference type="RefSeq" id="WP_137090674.1">
    <property type="nucleotide sequence ID" value="NZ_CP028923.1"/>
</dbReference>
<gene>
    <name evidence="2" type="ORF">DCC35_10175</name>
</gene>
<keyword evidence="1" id="KW-1133">Transmembrane helix</keyword>
<keyword evidence="1" id="KW-0472">Membrane</keyword>
<dbReference type="Proteomes" id="UP000298616">
    <property type="component" value="Chromosome"/>
</dbReference>
<dbReference type="EMBL" id="CP028923">
    <property type="protein sequence ID" value="QCK15088.1"/>
    <property type="molecule type" value="Genomic_DNA"/>
</dbReference>
<sequence length="166" mass="19108">MGSIRFFRTQNGFCYLNDEEIIVSDKDSASIILANDFKLTKTFNLLFYGVFSVGMLFLAYEFYKNGKLIPVGIFTMVSIYFAYGLFDCIINVSIKKIQKKNISHVSFHKGIAGLTRSKFVVHFIDGEDKERKRNIYLADTLFNMTDYNPVIELLKDAGYLDEDDQL</sequence>
<evidence type="ECO:0008006" key="4">
    <source>
        <dbReference type="Google" id="ProtNLM"/>
    </source>
</evidence>
<dbReference type="OrthoDB" id="663679at2"/>
<dbReference type="AlphaFoldDB" id="A0A4D7K6S1"/>
<proteinExistence type="predicted"/>